<sequence>MQKRSDLCLTKILLSSRAFSNQRIISAFSFLFNSNSVDYAVLIVNSTKERKKSPRIIELQHEIKNLGLNVKLFDVLKDNPAVLEQAKAIIFNGGYEFLLLHDLKKANLINKIRLLITANIPV</sequence>
<dbReference type="Proteomes" id="UP000030023">
    <property type="component" value="Unassembled WGS sequence"/>
</dbReference>
<dbReference type="SUPFAM" id="SSF52317">
    <property type="entry name" value="Class I glutamine amidotransferase-like"/>
    <property type="match status" value="1"/>
</dbReference>
<dbReference type="EMBL" id="AXCV01000006">
    <property type="protein sequence ID" value="KGO32547.1"/>
    <property type="molecule type" value="Genomic_DNA"/>
</dbReference>
<comment type="caution">
    <text evidence="1">The sequence shown here is derived from an EMBL/GenBank/DDBJ whole genome shotgun (WGS) entry which is preliminary data.</text>
</comment>
<protein>
    <submittedName>
        <fullName evidence="1">Uncharacterized protein</fullName>
    </submittedName>
</protein>
<proteinExistence type="predicted"/>
<gene>
    <name evidence="1" type="ORF">Q757_00365</name>
</gene>
<evidence type="ECO:0000313" key="1">
    <source>
        <dbReference type="EMBL" id="KGO32547.1"/>
    </source>
</evidence>
<keyword evidence="2" id="KW-1185">Reference proteome</keyword>
<dbReference type="Gene3D" id="3.40.50.880">
    <property type="match status" value="1"/>
</dbReference>
<dbReference type="InterPro" id="IPR029062">
    <property type="entry name" value="Class_I_gatase-like"/>
</dbReference>
<accession>A0ABR4XSU2</accession>
<name>A0ABR4XSU2_9LACO</name>
<evidence type="ECO:0000313" key="2">
    <source>
        <dbReference type="Proteomes" id="UP000030023"/>
    </source>
</evidence>
<reference evidence="1 2" key="1">
    <citation type="journal article" date="2014" name="Antonie Van Leeuwenhoek">
        <title>Oenococcus alcoholitolerans sp. nov., a lactic acid bacteria isolated from cachaca and ethanol fermentation processes.</title>
        <authorList>
            <person name="Badotti F."/>
            <person name="Moreira A.P."/>
            <person name="Tonon L.A."/>
            <person name="de Lucena B.T."/>
            <person name="Gomes Fde C."/>
            <person name="Kruger R."/>
            <person name="Thompson C.C."/>
            <person name="de Morais M.A.Jr."/>
            <person name="Rosa C.A."/>
            <person name="Thompson F.L."/>
        </authorList>
    </citation>
    <scope>NUCLEOTIDE SEQUENCE [LARGE SCALE GENOMIC DNA]</scope>
    <source>
        <strain evidence="1 2">UFRJ-M7.2.18</strain>
    </source>
</reference>
<organism evidence="1 2">
    <name type="scientific">Oenococcus alcoholitolerans</name>
    <dbReference type="NCBI Taxonomy" id="931074"/>
    <lineage>
        <taxon>Bacteria</taxon>
        <taxon>Bacillati</taxon>
        <taxon>Bacillota</taxon>
        <taxon>Bacilli</taxon>
        <taxon>Lactobacillales</taxon>
        <taxon>Lactobacillaceae</taxon>
        <taxon>Oenococcus</taxon>
    </lineage>
</organism>